<organism evidence="4 5">
    <name type="scientific">Prevotella illustrans</name>
    <dbReference type="NCBI Taxonomy" id="2800387"/>
    <lineage>
        <taxon>Bacteria</taxon>
        <taxon>Pseudomonadati</taxon>
        <taxon>Bacteroidota</taxon>
        <taxon>Bacteroidia</taxon>
        <taxon>Bacteroidales</taxon>
        <taxon>Prevotellaceae</taxon>
        <taxon>Prevotella</taxon>
    </lineage>
</organism>
<dbReference type="EMBL" id="JAERMS010000009">
    <property type="protein sequence ID" value="MBO1363098.1"/>
    <property type="molecule type" value="Genomic_DNA"/>
</dbReference>
<dbReference type="RefSeq" id="WP_107581910.1">
    <property type="nucleotide sequence ID" value="NZ_JAERMS010000009.1"/>
</dbReference>
<feature type="domain" description="Peptidase S9 prolyl oligopeptidase catalytic" evidence="3">
    <location>
        <begin position="64"/>
        <end position="269"/>
    </location>
</feature>
<feature type="chain" id="PRO_5045835317" evidence="2">
    <location>
        <begin position="21"/>
        <end position="270"/>
    </location>
</feature>
<dbReference type="InterPro" id="IPR050300">
    <property type="entry name" value="GDXG_lipolytic_enzyme"/>
</dbReference>
<dbReference type="Pfam" id="PF00326">
    <property type="entry name" value="Peptidase_S9"/>
    <property type="match status" value="1"/>
</dbReference>
<feature type="signal peptide" evidence="2">
    <location>
        <begin position="1"/>
        <end position="20"/>
    </location>
</feature>
<dbReference type="InterPro" id="IPR001375">
    <property type="entry name" value="Peptidase_S9_cat"/>
</dbReference>
<reference evidence="4 5" key="1">
    <citation type="submission" date="2021-01" db="EMBL/GenBank/DDBJ databases">
        <title>Prevotella A2931 sp. nov.</title>
        <authorList>
            <person name="Buhl M."/>
            <person name="Oberhettinger P."/>
        </authorList>
    </citation>
    <scope>NUCLEOTIDE SEQUENCE [LARGE SCALE GENOMIC DNA]</scope>
    <source>
        <strain evidence="4 5">A2931</strain>
    </source>
</reference>
<dbReference type="PANTHER" id="PTHR48081">
    <property type="entry name" value="AB HYDROLASE SUPERFAMILY PROTEIN C4A8.06C"/>
    <property type="match status" value="1"/>
</dbReference>
<keyword evidence="1 4" id="KW-0378">Hydrolase</keyword>
<accession>A0ABS3M4K2</accession>
<keyword evidence="5" id="KW-1185">Reference proteome</keyword>
<comment type="caution">
    <text evidence="4">The sequence shown here is derived from an EMBL/GenBank/DDBJ whole genome shotgun (WGS) entry which is preliminary data.</text>
</comment>
<dbReference type="Proteomes" id="UP000664265">
    <property type="component" value="Unassembled WGS sequence"/>
</dbReference>
<dbReference type="GO" id="GO:0016787">
    <property type="term" value="F:hydrolase activity"/>
    <property type="evidence" value="ECO:0007669"/>
    <property type="project" value="UniProtKB-KW"/>
</dbReference>
<name>A0ABS3M4K2_9BACT</name>
<evidence type="ECO:0000259" key="3">
    <source>
        <dbReference type="Pfam" id="PF00326"/>
    </source>
</evidence>
<keyword evidence="2" id="KW-0732">Signal</keyword>
<dbReference type="Gene3D" id="3.40.50.1820">
    <property type="entry name" value="alpha/beta hydrolase"/>
    <property type="match status" value="1"/>
</dbReference>
<evidence type="ECO:0000256" key="1">
    <source>
        <dbReference type="ARBA" id="ARBA00022801"/>
    </source>
</evidence>
<dbReference type="PANTHER" id="PTHR48081:SF6">
    <property type="entry name" value="PEPTIDASE S9 PROLYL OLIGOPEPTIDASE CATALYTIC DOMAIN-CONTAINING PROTEIN"/>
    <property type="match status" value="1"/>
</dbReference>
<dbReference type="SUPFAM" id="SSF53474">
    <property type="entry name" value="alpha/beta-Hydrolases"/>
    <property type="match status" value="1"/>
</dbReference>
<evidence type="ECO:0000313" key="5">
    <source>
        <dbReference type="Proteomes" id="UP000664265"/>
    </source>
</evidence>
<proteinExistence type="predicted"/>
<evidence type="ECO:0000313" key="4">
    <source>
        <dbReference type="EMBL" id="MBO1363098.1"/>
    </source>
</evidence>
<dbReference type="InterPro" id="IPR029058">
    <property type="entry name" value="AB_hydrolase_fold"/>
</dbReference>
<sequence>MKPRISLLLLLLTVCSTVGAQKSDPNYRRLKIYKPSDTCRTAVIVCPGGSYCWLSKKYEGSEVARWLNSKGIAAYVLHYPTAGWAGFVLRSRLYFPGRQYPDQLRAIEQAMRLVRQQGYRHVGVMGFSAGGHLALMAAENLTGPLRPDFIAPIYPVVSLSHAVTHKRSRRGLLGEWRRRSTVMRDSLSMERHADRIQCPVFLMNCKDDPIVDYRNAVLMDSAMTAHDVPHVYIQYQTGGHGFGATARKTTKEAISWKERFISWLQKQFNN</sequence>
<gene>
    <name evidence="4" type="ORF">JHU38_04775</name>
</gene>
<evidence type="ECO:0000256" key="2">
    <source>
        <dbReference type="SAM" id="SignalP"/>
    </source>
</evidence>
<protein>
    <submittedName>
        <fullName evidence="4">Alpha/beta hydrolase</fullName>
    </submittedName>
</protein>